<evidence type="ECO:0000313" key="1">
    <source>
        <dbReference type="EMBL" id="MDV4189523.1"/>
    </source>
</evidence>
<proteinExistence type="predicted"/>
<dbReference type="Gene3D" id="3.40.50.1220">
    <property type="entry name" value="TPP-binding domain"/>
    <property type="match status" value="1"/>
</dbReference>
<name>A0ABU3YUK7_9HYPH</name>
<comment type="caution">
    <text evidence="1">The sequence shown here is derived from an EMBL/GenBank/DDBJ whole genome shotgun (WGS) entry which is preliminary data.</text>
</comment>
<gene>
    <name evidence="1" type="ORF">R1523_28895</name>
</gene>
<accession>A0ABU3YUK7</accession>
<dbReference type="SUPFAM" id="SSF52467">
    <property type="entry name" value="DHS-like NAD/FAD-binding domain"/>
    <property type="match status" value="1"/>
</dbReference>
<reference evidence="2" key="1">
    <citation type="journal article" date="2023" name="Int. J. Mol. Sci.">
        <title>Genomic and Metabolic Characterization of Plant Growth-Promoting Rhizobacteria Isolated from Nodules of Clovers Grown in Non-Farmed Soil.</title>
        <authorList>
            <person name="Wojcik M."/>
            <person name="Koper P."/>
            <person name="Zebracki K."/>
            <person name="Marczak M."/>
            <person name="Mazur A."/>
        </authorList>
    </citation>
    <scope>NUCLEOTIDE SEQUENCE [LARGE SCALE GENOMIC DNA]</scope>
    <source>
        <strain evidence="2">KB12</strain>
    </source>
</reference>
<dbReference type="Proteomes" id="UP001187203">
    <property type="component" value="Unassembled WGS sequence"/>
</dbReference>
<feature type="non-terminal residue" evidence="1">
    <location>
        <position position="1"/>
    </location>
</feature>
<dbReference type="RefSeq" id="WP_317276982.1">
    <property type="nucleotide sequence ID" value="NZ_JAWJWH010000017.1"/>
</dbReference>
<keyword evidence="2" id="KW-1185">Reference proteome</keyword>
<protein>
    <submittedName>
        <fullName evidence="1">SIR2 family protein</fullName>
    </submittedName>
</protein>
<dbReference type="InterPro" id="IPR029035">
    <property type="entry name" value="DHS-like_NAD/FAD-binding_dom"/>
</dbReference>
<dbReference type="Pfam" id="PF13289">
    <property type="entry name" value="SIR2_2"/>
    <property type="match status" value="1"/>
</dbReference>
<evidence type="ECO:0000313" key="2">
    <source>
        <dbReference type="Proteomes" id="UP001187203"/>
    </source>
</evidence>
<dbReference type="EMBL" id="JAWJWI010000018">
    <property type="protein sequence ID" value="MDV4189523.1"/>
    <property type="molecule type" value="Genomic_DNA"/>
</dbReference>
<organism evidence="1 2">
    <name type="scientific">Rhizobium brockwellii</name>
    <dbReference type="NCBI Taxonomy" id="3019932"/>
    <lineage>
        <taxon>Bacteria</taxon>
        <taxon>Pseudomonadati</taxon>
        <taxon>Pseudomonadota</taxon>
        <taxon>Alphaproteobacteria</taxon>
        <taxon>Hyphomicrobiales</taxon>
        <taxon>Rhizobiaceae</taxon>
        <taxon>Rhizobium/Agrobacterium group</taxon>
        <taxon>Rhizobium</taxon>
    </lineage>
</organism>
<sequence length="554" mass="62134">SGISRAAGIPTGWEITIDLIKRLASVQGVMDAPDWASWYRDTYAKEPSYSEILDAVASTPAERRAVIHGYIEPTDDDDIRKPTKAHHAIAKLIASGAIRVVITTNFDRLLENALRDEGVEPTIIASVDGLLRATPLVHSRCAIVKVHGDYMDARIKNTEGELEIYADEFDALLDRVFDEFGLVIAGWSGDWDIALRNAILRCPSRRYPLYWASRGALTRMGEDLINHRMGKTIAVTDADTFFTQLLHKFEAIQSSSKVHPQSVAIAVAEARKISRDERLAPEWADLLAREVGSVSKFVGSEEFTKTVPNKGTMNALIEETLSRTEILRRVILVASRWGNDQAFHSIKSAISSLTFADMQRGGYTYLISMRQLAGSLCFYWGLCGSIAREDYGRVRELLTMKLRTAHERQVPAVRVMPFNTFETVDWKILDGFENHHTPASDFFAAIFDKEASDVVINPDGRSMLWDDAEFMITMEFAYDRLQLVEKSASRFWVPVGRSGWRRDSILLSDRIQTLQEEGDSSLLYKSALIGGSAAAAAPSIEVLKDYLARNIRWF</sequence>